<evidence type="ECO:0000313" key="2">
    <source>
        <dbReference type="Proteomes" id="UP000199666"/>
    </source>
</evidence>
<dbReference type="InterPro" id="IPR024213">
    <property type="entry name" value="DUF3822"/>
</dbReference>
<organism evidence="1 2">
    <name type="scientific">Pedobacter insulae</name>
    <dbReference type="NCBI Taxonomy" id="414048"/>
    <lineage>
        <taxon>Bacteria</taxon>
        <taxon>Pseudomonadati</taxon>
        <taxon>Bacteroidota</taxon>
        <taxon>Sphingobacteriia</taxon>
        <taxon>Sphingobacteriales</taxon>
        <taxon>Sphingobacteriaceae</taxon>
        <taxon>Pedobacter</taxon>
    </lineage>
</organism>
<dbReference type="OrthoDB" id="765136at2"/>
<dbReference type="EMBL" id="FOPP01000002">
    <property type="protein sequence ID" value="SFG76292.1"/>
    <property type="molecule type" value="Genomic_DNA"/>
</dbReference>
<name>A0A1I2UGM0_9SPHI</name>
<dbReference type="STRING" id="414048.SAMN04489864_102153"/>
<evidence type="ECO:0000313" key="1">
    <source>
        <dbReference type="EMBL" id="SFG76292.1"/>
    </source>
</evidence>
<accession>A0A1I2UGM0</accession>
<dbReference type="Pfam" id="PF12864">
    <property type="entry name" value="DUF3822"/>
    <property type="match status" value="1"/>
</dbReference>
<dbReference type="Gene3D" id="3.30.420.250">
    <property type="match status" value="1"/>
</dbReference>
<keyword evidence="2" id="KW-1185">Reference proteome</keyword>
<dbReference type="Proteomes" id="UP000199666">
    <property type="component" value="Unassembled WGS sequence"/>
</dbReference>
<sequence length="276" mass="31467">MNRQNSILLIDPKFDPGTAVHCSLLVSIGMDSFSYAIVNNELKKVVAVYDEQEITDVSKNLGSRIKNDVYLGLSFAEIKIAVCTENHLAVPNELYQNEEPNLYTKFFPAHSSADIYTASHANFGFTSMYSFSKDTDEIINQWFANSKKYQPYSPLLKLAENNTGSSLYIDFTAGSMHVLFVADKNVIFQQCYEIESAEEFNYYILLISNQLSINFDNTQVYITGIIVQEDLHYGCLKKYFKAIHFLDFVDSTLDRQVLEDMPSHYYTTLLALTQCV</sequence>
<dbReference type="RefSeq" id="WP_090992213.1">
    <property type="nucleotide sequence ID" value="NZ_FOPP01000002.1"/>
</dbReference>
<dbReference type="CDD" id="cd24013">
    <property type="entry name" value="ASKHA_ATPase_BT3980-like"/>
    <property type="match status" value="1"/>
</dbReference>
<protein>
    <recommendedName>
        <fullName evidence="3">DUF3822 domain-containing protein</fullName>
    </recommendedName>
</protein>
<proteinExistence type="predicted"/>
<evidence type="ECO:0008006" key="3">
    <source>
        <dbReference type="Google" id="ProtNLM"/>
    </source>
</evidence>
<reference evidence="1 2" key="1">
    <citation type="submission" date="2016-10" db="EMBL/GenBank/DDBJ databases">
        <authorList>
            <person name="de Groot N.N."/>
        </authorList>
    </citation>
    <scope>NUCLEOTIDE SEQUENCE [LARGE SCALE GENOMIC DNA]</scope>
    <source>
        <strain evidence="1 2">DSM 18684</strain>
    </source>
</reference>
<dbReference type="Gene3D" id="3.30.420.260">
    <property type="match status" value="1"/>
</dbReference>
<gene>
    <name evidence="1" type="ORF">SAMN04489864_102153</name>
</gene>
<dbReference type="AlphaFoldDB" id="A0A1I2UGM0"/>